<dbReference type="Pfam" id="PF03055">
    <property type="entry name" value="RPE65"/>
    <property type="match status" value="1"/>
</dbReference>
<keyword evidence="8" id="KW-1185">Reference proteome</keyword>
<sequence length="456" mass="50367">MDPIDRPYLHGAFAPVDRETTALDLPVHGTIPAELDGLFVRNGPNMLRRARRGEGNVPDFTGEGMLHGVRLRGGRAEWYRSRFIRSRSARRAAPGPRPPGPRHSLRDVVNTNVVAHGDLLLGLVEAGCTPVRLSSTLETVEYTDLGGTLPHGYSAHPRRDPVTGELHAIAYSPLLPFLEYIVLDGDARARTVQRIEVTGRPLVHDMALTPRFVLFLDSPVVFRIIGAITGQAPFAWDPRRANRIGVLPRDGGGAVRWFEVAPGFSFHLVNAYEDGEAIVLRTCRYERLFEPGQARPFDRSSVLWEYRVDLRSGSVAEEQLDDRDEDIPGIDGRLQGRDHRWAYTLAFPDPSGVREPGALLKRDLRDGSVSESDLGPATVPGEAVFVASGPGEDEGWLLSFVYDRTTDRSELVILDAPEFTAPPIARIRLPIRVPVGFHGSWVPDASLDAIDRALSR</sequence>
<feature type="binding site" evidence="5">
    <location>
        <position position="204"/>
    </location>
    <ligand>
        <name>Fe cation</name>
        <dbReference type="ChEBI" id="CHEBI:24875"/>
        <note>catalytic</note>
    </ligand>
</feature>
<reference evidence="7 8" key="1">
    <citation type="submission" date="2020-08" db="EMBL/GenBank/DDBJ databases">
        <title>Sequencing the genomes of 1000 actinobacteria strains.</title>
        <authorList>
            <person name="Klenk H.-P."/>
        </authorList>
    </citation>
    <scope>NUCLEOTIDE SEQUENCE [LARGE SCALE GENOMIC DNA]</scope>
    <source>
        <strain evidence="7 8">DSM 45362</strain>
    </source>
</reference>
<organism evidence="7 8">
    <name type="scientific">Allocatelliglobosispora scoriae</name>
    <dbReference type="NCBI Taxonomy" id="643052"/>
    <lineage>
        <taxon>Bacteria</taxon>
        <taxon>Bacillati</taxon>
        <taxon>Actinomycetota</taxon>
        <taxon>Actinomycetes</taxon>
        <taxon>Micromonosporales</taxon>
        <taxon>Micromonosporaceae</taxon>
        <taxon>Allocatelliglobosispora</taxon>
    </lineage>
</organism>
<evidence type="ECO:0000256" key="1">
    <source>
        <dbReference type="ARBA" id="ARBA00006787"/>
    </source>
</evidence>
<keyword evidence="3 6" id="KW-0560">Oxidoreductase</keyword>
<proteinExistence type="inferred from homology"/>
<feature type="binding site" evidence="5">
    <location>
        <position position="156"/>
    </location>
    <ligand>
        <name>Fe cation</name>
        <dbReference type="ChEBI" id="CHEBI:24875"/>
        <note>catalytic</note>
    </ligand>
</feature>
<keyword evidence="2 5" id="KW-0479">Metal-binding</keyword>
<evidence type="ECO:0000256" key="6">
    <source>
        <dbReference type="RuleBase" id="RU364048"/>
    </source>
</evidence>
<feature type="binding site" evidence="5">
    <location>
        <position position="438"/>
    </location>
    <ligand>
        <name>Fe cation</name>
        <dbReference type="ChEBI" id="CHEBI:24875"/>
        <note>catalytic</note>
    </ligand>
</feature>
<dbReference type="PANTHER" id="PTHR10543">
    <property type="entry name" value="BETA-CAROTENE DIOXYGENASE"/>
    <property type="match status" value="1"/>
</dbReference>
<dbReference type="RefSeq" id="WP_184834885.1">
    <property type="nucleotide sequence ID" value="NZ_JACHMN010000002.1"/>
</dbReference>
<evidence type="ECO:0000313" key="8">
    <source>
        <dbReference type="Proteomes" id="UP000587527"/>
    </source>
</evidence>
<evidence type="ECO:0000313" key="7">
    <source>
        <dbReference type="EMBL" id="MBB5868733.1"/>
    </source>
</evidence>
<evidence type="ECO:0000256" key="3">
    <source>
        <dbReference type="ARBA" id="ARBA00023002"/>
    </source>
</evidence>
<comment type="cofactor">
    <cofactor evidence="5 6">
        <name>Fe(2+)</name>
        <dbReference type="ChEBI" id="CHEBI:29033"/>
    </cofactor>
    <text evidence="5 6">Binds 1 Fe(2+) ion per subunit.</text>
</comment>
<accession>A0A841BP54</accession>
<gene>
    <name evidence="7" type="ORF">F4553_002112</name>
</gene>
<evidence type="ECO:0000256" key="5">
    <source>
        <dbReference type="PIRSR" id="PIRSR604294-1"/>
    </source>
</evidence>
<dbReference type="GO" id="GO:0016121">
    <property type="term" value="P:carotene catabolic process"/>
    <property type="evidence" value="ECO:0007669"/>
    <property type="project" value="TreeGrafter"/>
</dbReference>
<dbReference type="PANTHER" id="PTHR10543:SF89">
    <property type="entry name" value="CAROTENOID 9,10(9',10')-CLEAVAGE DIOXYGENASE 1"/>
    <property type="match status" value="1"/>
</dbReference>
<dbReference type="AlphaFoldDB" id="A0A841BP54"/>
<dbReference type="Proteomes" id="UP000587527">
    <property type="component" value="Unassembled WGS sequence"/>
</dbReference>
<name>A0A841BP54_9ACTN</name>
<evidence type="ECO:0000256" key="4">
    <source>
        <dbReference type="ARBA" id="ARBA00023004"/>
    </source>
</evidence>
<dbReference type="InterPro" id="IPR004294">
    <property type="entry name" value="Carotenoid_Oase"/>
</dbReference>
<protein>
    <recommendedName>
        <fullName evidence="6">Dioxygenase</fullName>
        <ecNumber evidence="6">1.13.11.-</ecNumber>
    </recommendedName>
</protein>
<evidence type="ECO:0000256" key="2">
    <source>
        <dbReference type="ARBA" id="ARBA00022723"/>
    </source>
</evidence>
<keyword evidence="4 5" id="KW-0408">Iron</keyword>
<dbReference type="GO" id="GO:0010436">
    <property type="term" value="F:carotenoid dioxygenase activity"/>
    <property type="evidence" value="ECO:0007669"/>
    <property type="project" value="TreeGrafter"/>
</dbReference>
<dbReference type="GO" id="GO:0046872">
    <property type="term" value="F:metal ion binding"/>
    <property type="evidence" value="ECO:0007669"/>
    <property type="project" value="UniProtKB-KW"/>
</dbReference>
<feature type="binding site" evidence="5">
    <location>
        <position position="267"/>
    </location>
    <ligand>
        <name>Fe cation</name>
        <dbReference type="ChEBI" id="CHEBI:24875"/>
        <note>catalytic</note>
    </ligand>
</feature>
<keyword evidence="6 7" id="KW-0223">Dioxygenase</keyword>
<comment type="caution">
    <text evidence="7">The sequence shown here is derived from an EMBL/GenBank/DDBJ whole genome shotgun (WGS) entry which is preliminary data.</text>
</comment>
<comment type="similarity">
    <text evidence="1 6">Belongs to the carotenoid oxygenase family.</text>
</comment>
<dbReference type="EC" id="1.13.11.-" evidence="6"/>
<dbReference type="EMBL" id="JACHMN010000002">
    <property type="protein sequence ID" value="MBB5868733.1"/>
    <property type="molecule type" value="Genomic_DNA"/>
</dbReference>